<feature type="compositionally biased region" description="Low complexity" evidence="6">
    <location>
        <begin position="207"/>
        <end position="223"/>
    </location>
</feature>
<reference evidence="8" key="1">
    <citation type="submission" date="2022-01" db="EMBL/GenBank/DDBJ databases">
        <authorList>
            <person name="King R."/>
        </authorList>
    </citation>
    <scope>NUCLEOTIDE SEQUENCE</scope>
</reference>
<evidence type="ECO:0000256" key="2">
    <source>
        <dbReference type="ARBA" id="ARBA00022553"/>
    </source>
</evidence>
<feature type="compositionally biased region" description="Low complexity" evidence="6">
    <location>
        <begin position="466"/>
        <end position="475"/>
    </location>
</feature>
<evidence type="ECO:0000259" key="7">
    <source>
        <dbReference type="PROSITE" id="PS50600"/>
    </source>
</evidence>
<sequence length="1579" mass="178708">MAQYYEVVSDGTVDQTHQFFNGNQDNEGNERPQVEYIQIAAENSPQFQTQQVLLSGDQVMVLDGTQQQIQRVVIDQGHTFATSSQQFSTIVQSSSMNSHQRSQIYYVEASSSDNVQSVQTSQAQVQPQPIVLNHQMSATNTNPRQGAPVQRLQLRAPVRQTLVQQTRPLSLTTRQAVPQLVRTQQQPAPARNMSPQIQMRVRTASPQAKLQQIPQQLQQHVRQTQAQLNQQAKAQFTHQKPQTSTQDNQQAQAQLLGMNRTNNLQKLQHQQAQQQRPQMAPQPQQVAQHPQQSVQQPQQVVQQPKQMVRQQQVVEQQSQSQSQFQKILSEYQQSRQQQKAKAQEAELDDHDPSMNNTPSGQIATYKKLLEQRPLAKNTILSRLPSNIKVTQTSQHQSQTIDEVVNQFNQSTSQQQPIRQPQQQLQPVQLLQQQQQQQQHQIVQPSVEPANPILPNIITKRARAAPRPRNPTAVARGPPGSTPNAIRVPRPPMVHRQFNNENNGRMVVPPQPPAGPRFVLNQQQHQLLQRFENQQRSQYNQQAAQQSASYQDQNLPIQQNGVSSTVNLTPPRNTMIQPRNVQTQHRNNQSQMNYLITHSNTGRHPQGNTPYNLSQTQLQQIISMFKDNAENRMAVIPDENDDSIKMLVLLENGEQRLITFTLPKEACTIQEILEEVNVPFTSDTDIQVSEVDVESLNYVVTVGNIAEITYGIINNEEPLPEPGLVENLQQNSRAHYHQQPKLPLLASGPVLPQPEPPKPPSPEPPKLIPGKLAVCFICGYTGEDFNKCTRCSRKLPDNVRSVDANVDFIQKDILKPQIKINLSPQSSCSPKQDNPAKAPLPAKKKITKPKAVENESVVISSDEEEDYKRPARLVSEQLLNKLGSSISISPITKEPSLSEIKKHVRKFCIEDLKPCRIGIKCRTIRIGSYRFEVKDDIILDSKCIVIKAPVRDSNEIKTIRIDRGDIIKVLVCYHKSLPLMFFYLNSDAAPVIRDMLNLTKDSGCFFDPLEDKEVSYRNITVLSDNIDEDLKPTLQLLYGGAPASIIDELSLKEANDILMKSCPRDAVVKLESQAEMKHLLIYPKEGPNRLSINTEDYVCLAADQFLNDKIIDFYLTYLWEHLPQEQQRKVHVFSTFFYKRLTSKAMKVAKKSNPNETETLTAAEKRHARVKNWTKKINIFEKDFIILPINESAHWFLAIICFPGLKGPETFEGVPYVAPLRKAKVTKKKKVCNKSQKNVEEVKKEIPIICDEPLSDKDEAESEDSELVESDDSEESIAAIAIAAAAAAPAAPLPLPGKSKAQPKVPIKQPCILIFDSLAGPSRNRVIATLRDYLTCEYKTKMETERVYNKDVIKGSCCKVPQQTNFTDCGLYVLQYVEQFFKDPITDYNTPIKGIKDWFEEIVVTKKREDICNLIKDLMVENGTDTKILPEIALPTLNGKVIERPESEHEHNHENPEDQEDMFTDIEDSELMAEANASTVDQNQSTMEEMEPEEECQEEASSNEDQSSYENSWPSPIKPSECSLEEKSDIVATSGSLRPTLSEFSKQTSSKATLNYLKSIRIDRHKVPNDEPDFKKTKLV</sequence>
<keyword evidence="3" id="KW-0645">Protease</keyword>
<dbReference type="InterPro" id="IPR003653">
    <property type="entry name" value="Peptidase_C48_C"/>
</dbReference>
<organism evidence="8 9">
    <name type="scientific">Ceutorhynchus assimilis</name>
    <name type="common">cabbage seed weevil</name>
    <dbReference type="NCBI Taxonomy" id="467358"/>
    <lineage>
        <taxon>Eukaryota</taxon>
        <taxon>Metazoa</taxon>
        <taxon>Ecdysozoa</taxon>
        <taxon>Arthropoda</taxon>
        <taxon>Hexapoda</taxon>
        <taxon>Insecta</taxon>
        <taxon>Pterygota</taxon>
        <taxon>Neoptera</taxon>
        <taxon>Endopterygota</taxon>
        <taxon>Coleoptera</taxon>
        <taxon>Polyphaga</taxon>
        <taxon>Cucujiformia</taxon>
        <taxon>Curculionidae</taxon>
        <taxon>Ceutorhynchinae</taxon>
        <taxon>Ceutorhynchus</taxon>
    </lineage>
</organism>
<dbReference type="GO" id="GO:0005634">
    <property type="term" value="C:nucleus"/>
    <property type="evidence" value="ECO:0007669"/>
    <property type="project" value="TreeGrafter"/>
</dbReference>
<feature type="compositionally biased region" description="Polar residues" evidence="6">
    <location>
        <begin position="1502"/>
        <end position="1513"/>
    </location>
</feature>
<feature type="compositionally biased region" description="Polar residues" evidence="6">
    <location>
        <begin position="822"/>
        <end position="831"/>
    </location>
</feature>
<dbReference type="InterPro" id="IPR038765">
    <property type="entry name" value="Papain-like_cys_pep_sf"/>
</dbReference>
<feature type="region of interest" description="Disordered" evidence="6">
    <location>
        <begin position="743"/>
        <end position="765"/>
    </location>
</feature>
<feature type="compositionally biased region" description="Polar residues" evidence="6">
    <location>
        <begin position="174"/>
        <end position="197"/>
    </location>
</feature>
<dbReference type="SUPFAM" id="SSF54001">
    <property type="entry name" value="Cysteine proteinases"/>
    <property type="match status" value="1"/>
</dbReference>
<evidence type="ECO:0000256" key="6">
    <source>
        <dbReference type="SAM" id="MobiDB-lite"/>
    </source>
</evidence>
<dbReference type="InterPro" id="IPR051947">
    <property type="entry name" value="Sentrin-specific_protease"/>
</dbReference>
<evidence type="ECO:0000313" key="8">
    <source>
        <dbReference type="EMBL" id="CAG9769103.1"/>
    </source>
</evidence>
<feature type="region of interest" description="Disordered" evidence="6">
    <location>
        <begin position="265"/>
        <end position="300"/>
    </location>
</feature>
<dbReference type="GO" id="GO:0005737">
    <property type="term" value="C:cytoplasm"/>
    <property type="evidence" value="ECO:0007669"/>
    <property type="project" value="TreeGrafter"/>
</dbReference>
<evidence type="ECO:0000256" key="3">
    <source>
        <dbReference type="ARBA" id="ARBA00022670"/>
    </source>
</evidence>
<feature type="compositionally biased region" description="Polar residues" evidence="6">
    <location>
        <begin position="224"/>
        <end position="250"/>
    </location>
</feature>
<keyword evidence="2" id="KW-0597">Phosphoprotein</keyword>
<evidence type="ECO:0000256" key="4">
    <source>
        <dbReference type="ARBA" id="ARBA00022786"/>
    </source>
</evidence>
<evidence type="ECO:0000256" key="1">
    <source>
        <dbReference type="ARBA" id="ARBA00005234"/>
    </source>
</evidence>
<name>A0A9N9MPV1_9CUCU</name>
<protein>
    <recommendedName>
        <fullName evidence="7">Ubiquitin-like protease family profile domain-containing protein</fullName>
    </recommendedName>
</protein>
<keyword evidence="4" id="KW-0833">Ubl conjugation pathway</keyword>
<keyword evidence="5" id="KW-0378">Hydrolase</keyword>
<feature type="region of interest" description="Disordered" evidence="6">
    <location>
        <begin position="822"/>
        <end position="843"/>
    </location>
</feature>
<feature type="domain" description="Ubiquitin-like protease family profile" evidence="7">
    <location>
        <begin position="1089"/>
        <end position="1379"/>
    </location>
</feature>
<feature type="region of interest" description="Disordered" evidence="6">
    <location>
        <begin position="331"/>
        <end position="360"/>
    </location>
</feature>
<feature type="compositionally biased region" description="Low complexity" evidence="6">
    <location>
        <begin position="331"/>
        <end position="340"/>
    </location>
</feature>
<keyword evidence="9" id="KW-1185">Reference proteome</keyword>
<dbReference type="GO" id="GO:0006508">
    <property type="term" value="P:proteolysis"/>
    <property type="evidence" value="ECO:0007669"/>
    <property type="project" value="UniProtKB-KW"/>
</dbReference>
<feature type="region of interest" description="Disordered" evidence="6">
    <location>
        <begin position="174"/>
        <end position="250"/>
    </location>
</feature>
<dbReference type="Proteomes" id="UP001152799">
    <property type="component" value="Chromosome 5"/>
</dbReference>
<feature type="compositionally biased region" description="Pro residues" evidence="6">
    <location>
        <begin position="750"/>
        <end position="765"/>
    </location>
</feature>
<dbReference type="PROSITE" id="PS50600">
    <property type="entry name" value="ULP_PROTEASE"/>
    <property type="match status" value="1"/>
</dbReference>
<dbReference type="Pfam" id="PF02902">
    <property type="entry name" value="Peptidase_C48"/>
    <property type="match status" value="1"/>
</dbReference>
<dbReference type="OrthoDB" id="442460at2759"/>
<feature type="compositionally biased region" description="Acidic residues" evidence="6">
    <location>
        <begin position="1487"/>
        <end position="1501"/>
    </location>
</feature>
<accession>A0A9N9MPV1</accession>
<dbReference type="PANTHER" id="PTHR46896">
    <property type="entry name" value="SENTRIN-SPECIFIC PROTEASE"/>
    <property type="match status" value="1"/>
</dbReference>
<comment type="similarity">
    <text evidence="1">Belongs to the peptidase C48 family.</text>
</comment>
<dbReference type="GO" id="GO:0016926">
    <property type="term" value="P:protein desumoylation"/>
    <property type="evidence" value="ECO:0007669"/>
    <property type="project" value="TreeGrafter"/>
</dbReference>
<evidence type="ECO:0000256" key="5">
    <source>
        <dbReference type="ARBA" id="ARBA00022801"/>
    </source>
</evidence>
<evidence type="ECO:0000313" key="9">
    <source>
        <dbReference type="Proteomes" id="UP001152799"/>
    </source>
</evidence>
<dbReference type="PANTHER" id="PTHR46896:SF3">
    <property type="entry name" value="FI06413P-RELATED"/>
    <property type="match status" value="1"/>
</dbReference>
<gene>
    <name evidence="8" type="ORF">CEUTPL_LOCUS9619</name>
</gene>
<dbReference type="Gene3D" id="3.40.395.10">
    <property type="entry name" value="Adenoviral Proteinase, Chain A"/>
    <property type="match status" value="1"/>
</dbReference>
<feature type="region of interest" description="Disordered" evidence="6">
    <location>
        <begin position="1477"/>
        <end position="1548"/>
    </location>
</feature>
<dbReference type="GO" id="GO:0070139">
    <property type="term" value="F:SUMO-specific endopeptidase activity"/>
    <property type="evidence" value="ECO:0007669"/>
    <property type="project" value="TreeGrafter"/>
</dbReference>
<feature type="compositionally biased region" description="Polar residues" evidence="6">
    <location>
        <begin position="1477"/>
        <end position="1486"/>
    </location>
</feature>
<dbReference type="EMBL" id="OU892281">
    <property type="protein sequence ID" value="CAG9769103.1"/>
    <property type="molecule type" value="Genomic_DNA"/>
</dbReference>
<feature type="compositionally biased region" description="Polar residues" evidence="6">
    <location>
        <begin position="1530"/>
        <end position="1548"/>
    </location>
</feature>
<proteinExistence type="inferred from homology"/>
<feature type="region of interest" description="Disordered" evidence="6">
    <location>
        <begin position="462"/>
        <end position="489"/>
    </location>
</feature>